<evidence type="ECO:0000256" key="6">
    <source>
        <dbReference type="SAM" id="Phobius"/>
    </source>
</evidence>
<feature type="transmembrane region" description="Helical" evidence="6">
    <location>
        <begin position="212"/>
        <end position="233"/>
    </location>
</feature>
<dbReference type="PANTHER" id="PTHR30250">
    <property type="entry name" value="PST FAMILY PREDICTED COLANIC ACID TRANSPORTER"/>
    <property type="match status" value="1"/>
</dbReference>
<proteinExistence type="predicted"/>
<feature type="transmembrane region" description="Helical" evidence="6">
    <location>
        <begin position="47"/>
        <end position="69"/>
    </location>
</feature>
<feature type="transmembrane region" description="Helical" evidence="6">
    <location>
        <begin position="21"/>
        <end position="41"/>
    </location>
</feature>
<organism evidence="7 8">
    <name type="scientific">Cryobacterium frigoriphilum</name>
    <dbReference type="NCBI Taxonomy" id="1259150"/>
    <lineage>
        <taxon>Bacteria</taxon>
        <taxon>Bacillati</taxon>
        <taxon>Actinomycetota</taxon>
        <taxon>Actinomycetes</taxon>
        <taxon>Micrococcales</taxon>
        <taxon>Microbacteriaceae</taxon>
        <taxon>Cryobacterium</taxon>
    </lineage>
</organism>
<keyword evidence="5 6" id="KW-0472">Membrane</keyword>
<keyword evidence="2" id="KW-1003">Cell membrane</keyword>
<feature type="transmembrane region" description="Helical" evidence="6">
    <location>
        <begin position="326"/>
        <end position="346"/>
    </location>
</feature>
<keyword evidence="4 6" id="KW-1133">Transmembrane helix</keyword>
<evidence type="ECO:0000256" key="4">
    <source>
        <dbReference type="ARBA" id="ARBA00022989"/>
    </source>
</evidence>
<evidence type="ECO:0008006" key="9">
    <source>
        <dbReference type="Google" id="ProtNLM"/>
    </source>
</evidence>
<evidence type="ECO:0000256" key="1">
    <source>
        <dbReference type="ARBA" id="ARBA00004651"/>
    </source>
</evidence>
<feature type="transmembrane region" description="Helical" evidence="6">
    <location>
        <begin position="297"/>
        <end position="320"/>
    </location>
</feature>
<sequence length="419" mass="44939">MKQNAKTTSWAQMTTWLLSANILRNVGLIVVLVVLARLTSAETVGRYALALAITTPIFVLAQMGLKGVYLTMHHDYRFRSYALVQLVMVAAAVIVSVGVALVFNRDLIVTVTLVAVIKVADSLSEFFSAPLQKYDAARRIFWAYLTSAVLGSAVTGVALALTRDLDVALAGLAATSLFVAIFLMGFPARRLVRGREGDAHALLAPAQDRRRILRAGLPMGVAGAILALVSSMPQYFLARDHGEGVVGYFVVLLYVFAIVDIFSGTLTQAWIPKARLALENTDGDHFRFLRSTLVTTGWWSLVLMPLAIIGLVIVSLLLPIVFGPEYVLSFAVALPLFVGIVVLPSTHFGGTAVAVQNFYVHGITLSIGSALVSLIACSVLIPGFSAAGALWAISLAYAARGVFAFVILYLRARSLASAR</sequence>
<dbReference type="GO" id="GO:0005886">
    <property type="term" value="C:plasma membrane"/>
    <property type="evidence" value="ECO:0007669"/>
    <property type="project" value="UniProtKB-SubCell"/>
</dbReference>
<name>A0A4R9A288_9MICO</name>
<dbReference type="RefSeq" id="WP_134519124.1">
    <property type="nucleotide sequence ID" value="NZ_SOHE01000040.1"/>
</dbReference>
<dbReference type="Proteomes" id="UP000297447">
    <property type="component" value="Unassembled WGS sequence"/>
</dbReference>
<comment type="subcellular location">
    <subcellularLocation>
        <location evidence="1">Cell membrane</location>
        <topology evidence="1">Multi-pass membrane protein</topology>
    </subcellularLocation>
</comment>
<keyword evidence="8" id="KW-1185">Reference proteome</keyword>
<feature type="transmembrane region" description="Helical" evidence="6">
    <location>
        <begin position="387"/>
        <end position="410"/>
    </location>
</feature>
<protein>
    <recommendedName>
        <fullName evidence="9">Lipopolysaccharide biosynthesis protein</fullName>
    </recommendedName>
</protein>
<feature type="transmembrane region" description="Helical" evidence="6">
    <location>
        <begin position="245"/>
        <end position="266"/>
    </location>
</feature>
<gene>
    <name evidence="7" type="ORF">E3T55_08405</name>
</gene>
<feature type="transmembrane region" description="Helical" evidence="6">
    <location>
        <begin position="167"/>
        <end position="186"/>
    </location>
</feature>
<dbReference type="InterPro" id="IPR050833">
    <property type="entry name" value="Poly_Biosynth_Transport"/>
</dbReference>
<evidence type="ECO:0000313" key="7">
    <source>
        <dbReference type="EMBL" id="TFD50809.1"/>
    </source>
</evidence>
<dbReference type="AlphaFoldDB" id="A0A4R9A288"/>
<dbReference type="Pfam" id="PF01943">
    <property type="entry name" value="Polysacc_synt"/>
    <property type="match status" value="1"/>
</dbReference>
<dbReference type="OrthoDB" id="5189710at2"/>
<dbReference type="EMBL" id="SOHE01000040">
    <property type="protein sequence ID" value="TFD50809.1"/>
    <property type="molecule type" value="Genomic_DNA"/>
</dbReference>
<evidence type="ECO:0000313" key="8">
    <source>
        <dbReference type="Proteomes" id="UP000297447"/>
    </source>
</evidence>
<accession>A0A4R9A288</accession>
<feature type="transmembrane region" description="Helical" evidence="6">
    <location>
        <begin position="81"/>
        <end position="101"/>
    </location>
</feature>
<comment type="caution">
    <text evidence="7">The sequence shown here is derived from an EMBL/GenBank/DDBJ whole genome shotgun (WGS) entry which is preliminary data.</text>
</comment>
<evidence type="ECO:0000256" key="5">
    <source>
        <dbReference type="ARBA" id="ARBA00023136"/>
    </source>
</evidence>
<feature type="transmembrane region" description="Helical" evidence="6">
    <location>
        <begin position="358"/>
        <end position="381"/>
    </location>
</feature>
<dbReference type="PANTHER" id="PTHR30250:SF11">
    <property type="entry name" value="O-ANTIGEN TRANSPORTER-RELATED"/>
    <property type="match status" value="1"/>
</dbReference>
<feature type="transmembrane region" description="Helical" evidence="6">
    <location>
        <begin position="141"/>
        <end position="161"/>
    </location>
</feature>
<dbReference type="InterPro" id="IPR002797">
    <property type="entry name" value="Polysacc_synth"/>
</dbReference>
<evidence type="ECO:0000256" key="3">
    <source>
        <dbReference type="ARBA" id="ARBA00022692"/>
    </source>
</evidence>
<evidence type="ECO:0000256" key="2">
    <source>
        <dbReference type="ARBA" id="ARBA00022475"/>
    </source>
</evidence>
<keyword evidence="3 6" id="KW-0812">Transmembrane</keyword>
<reference evidence="7 8" key="1">
    <citation type="submission" date="2019-03" db="EMBL/GenBank/DDBJ databases">
        <title>Genomics of glacier-inhabiting Cryobacterium strains.</title>
        <authorList>
            <person name="Liu Q."/>
            <person name="Xin Y.-H."/>
        </authorList>
    </citation>
    <scope>NUCLEOTIDE SEQUENCE [LARGE SCALE GENOMIC DNA]</scope>
    <source>
        <strain evidence="7 8">Hh14</strain>
    </source>
</reference>